<evidence type="ECO:0000313" key="2">
    <source>
        <dbReference type="Proteomes" id="UP000315423"/>
    </source>
</evidence>
<keyword evidence="1" id="KW-0560">Oxidoreductase</keyword>
<accession>A0AC61S9J6</accession>
<organism evidence="1 2">
    <name type="scientific">Candidatus Methanomarinus sp</name>
    <dbReference type="NCBI Taxonomy" id="3386244"/>
    <lineage>
        <taxon>Archaea</taxon>
        <taxon>Methanobacteriati</taxon>
        <taxon>Methanobacteriota</taxon>
        <taxon>Stenosarchaea group</taxon>
        <taxon>Methanomicrobia</taxon>
        <taxon>Methanosarcinales</taxon>
        <taxon>ANME-2 cluster</taxon>
        <taxon>Candidatus Methanocomedenaceae</taxon>
        <taxon>Candidatus Methanomarinus</taxon>
    </lineage>
</organism>
<protein>
    <submittedName>
        <fullName evidence="1">Aspartate-semialdehyde dehydrogenase</fullName>
        <ecNumber evidence="1">1.2.1.11</ecNumber>
    </submittedName>
</protein>
<reference evidence="1" key="1">
    <citation type="submission" date="2018-09" db="EMBL/GenBank/DDBJ databases">
        <title>A genomic encyclopedia of anaerobic methanotrophic archaea.</title>
        <authorList>
            <person name="Skennerton C.T."/>
            <person name="Chadwick G.L."/>
            <person name="Laso-Perez R."/>
            <person name="Leu A.O."/>
            <person name="Speth D.R."/>
            <person name="Yu H."/>
            <person name="Morgan-Lang C."/>
            <person name="Hatzenpichler R."/>
            <person name="Goudeau D."/>
            <person name="Malmstrom R."/>
            <person name="Woyke T."/>
            <person name="Hallam S."/>
            <person name="Tyson G.W."/>
            <person name="Wegener G."/>
            <person name="Boetius A."/>
            <person name="Orphan V.J."/>
        </authorList>
    </citation>
    <scope>NUCLEOTIDE SEQUENCE</scope>
    <source>
        <strain evidence="1">CONS3730D10UFb2</strain>
    </source>
</reference>
<dbReference type="Proteomes" id="UP000315423">
    <property type="component" value="Unassembled WGS sequence"/>
</dbReference>
<dbReference type="EC" id="1.2.1.11" evidence="1"/>
<proteinExistence type="predicted"/>
<sequence length="280" mass="30230">DTEVVPVDVNSVDADLVFSALPADLAKTVEADFAKAGYVVASNAGAFRKEPDVPLMIPEVNPEHLGLIDVQRDNRGWDGCIVTNPNCTTIMFTVTLKPLLQFGLEKVTIASMQAISGAGYDGIPSMSIIENVVPYIGGEEEKVENEPKKLLGEFDGSQVNPLDIDISASCHRVPVMDGHLEAIWAGMKDDPSPEQVSVAFNNFDPGLSDLPTEPEKVIIVRNEPDRPQPRLDRNAGRGMSVSVGRIRSGIRYIVMGHNTIRGAAGASVLNAELMHKKGYI</sequence>
<name>A0AC61S9J6_9EURY</name>
<feature type="non-terminal residue" evidence="1">
    <location>
        <position position="1"/>
    </location>
</feature>
<comment type="caution">
    <text evidence="1">The sequence shown here is derived from an EMBL/GenBank/DDBJ whole genome shotgun (WGS) entry which is preliminary data.</text>
</comment>
<gene>
    <name evidence="1" type="primary">asd</name>
    <name evidence="1" type="ORF">C5S46_06155</name>
</gene>
<evidence type="ECO:0000313" key="1">
    <source>
        <dbReference type="EMBL" id="TKY91375.1"/>
    </source>
</evidence>
<dbReference type="EMBL" id="QYBA01000207">
    <property type="protein sequence ID" value="TKY91375.1"/>
    <property type="molecule type" value="Genomic_DNA"/>
</dbReference>